<dbReference type="RefSeq" id="WP_176240067.1">
    <property type="nucleotide sequence ID" value="NZ_AP024412.1"/>
</dbReference>
<dbReference type="KEGG" id="manr:MPAN_014290"/>
<dbReference type="EMBL" id="AP024412">
    <property type="protein sequence ID" value="BCR36536.1"/>
    <property type="molecule type" value="Genomic_DNA"/>
</dbReference>
<organism evidence="1 2">
    <name type="scientific">Mariniplasma anaerobium</name>
    <dbReference type="NCBI Taxonomy" id="2735436"/>
    <lineage>
        <taxon>Bacteria</taxon>
        <taxon>Bacillati</taxon>
        <taxon>Mycoplasmatota</taxon>
        <taxon>Mollicutes</taxon>
        <taxon>Acholeplasmatales</taxon>
        <taxon>Acholeplasmataceae</taxon>
        <taxon>Mariniplasma</taxon>
    </lineage>
</organism>
<dbReference type="AlphaFoldDB" id="A0A7U9TM36"/>
<keyword evidence="2" id="KW-1185">Reference proteome</keyword>
<sequence>MDNFLTTDEIILSLVQSKEKTIAEYKKLENKNKFKINKKLIFWSIVILAVLHLVFMGLPLALKENSSSLMGYEYGVVFKKNQDATGQLVGSVTRVESIDPNEIEVGDDILIYGLYDVGDYYWQVEVVDIDSNAQTLRATYDGNIKNTYTFDEIQGEIGNEANLVGMFYYTASTPRGFIIMIFFHALIVYVAHYILIQNKKKDKENEVLKDGQEA</sequence>
<gene>
    <name evidence="1" type="ORF">MPAN_014290</name>
</gene>
<evidence type="ECO:0000313" key="2">
    <source>
        <dbReference type="Proteomes" id="UP000620133"/>
    </source>
</evidence>
<accession>A0A7U9TM36</accession>
<reference evidence="1" key="1">
    <citation type="submission" date="2021-01" db="EMBL/GenBank/DDBJ databases">
        <title>Draft genome sequence of Acholeplasmataceae bacterium strain Mahy22.</title>
        <authorList>
            <person name="Watanabe M."/>
            <person name="Kojima H."/>
            <person name="Fukui M."/>
        </authorList>
    </citation>
    <scope>NUCLEOTIDE SEQUENCE</scope>
    <source>
        <strain evidence="1">Mahy22</strain>
    </source>
</reference>
<dbReference type="Proteomes" id="UP000620133">
    <property type="component" value="Chromosome"/>
</dbReference>
<protein>
    <submittedName>
        <fullName evidence="1">Uncharacterized protein</fullName>
    </submittedName>
</protein>
<name>A0A7U9TM36_9MOLU</name>
<proteinExistence type="predicted"/>
<evidence type="ECO:0000313" key="1">
    <source>
        <dbReference type="EMBL" id="BCR36536.1"/>
    </source>
</evidence>